<protein>
    <submittedName>
        <fullName evidence="2">Unannotated protein</fullName>
    </submittedName>
</protein>
<dbReference type="Gene3D" id="1.10.101.10">
    <property type="entry name" value="PGBD-like superfamily/PGBD"/>
    <property type="match status" value="2"/>
</dbReference>
<dbReference type="EMBL" id="CAEZZU010000170">
    <property type="protein sequence ID" value="CAB4785435.1"/>
    <property type="molecule type" value="Genomic_DNA"/>
</dbReference>
<evidence type="ECO:0000313" key="3">
    <source>
        <dbReference type="EMBL" id="CAB4791269.1"/>
    </source>
</evidence>
<reference evidence="2" key="1">
    <citation type="submission" date="2020-05" db="EMBL/GenBank/DDBJ databases">
        <authorList>
            <person name="Chiriac C."/>
            <person name="Salcher M."/>
            <person name="Ghai R."/>
            <person name="Kavagutti S V."/>
        </authorList>
    </citation>
    <scope>NUCLEOTIDE SEQUENCE</scope>
</reference>
<dbReference type="Gene3D" id="3.40.630.40">
    <property type="entry name" value="Zn-dependent exopeptidases"/>
    <property type="match status" value="1"/>
</dbReference>
<dbReference type="InterPro" id="IPR036366">
    <property type="entry name" value="PGBDSf"/>
</dbReference>
<dbReference type="SUPFAM" id="SSF47090">
    <property type="entry name" value="PGBD-like"/>
    <property type="match status" value="2"/>
</dbReference>
<dbReference type="EMBL" id="CAFAAH010000044">
    <property type="protein sequence ID" value="CAB4791269.1"/>
    <property type="molecule type" value="Genomic_DNA"/>
</dbReference>
<dbReference type="InterPro" id="IPR002477">
    <property type="entry name" value="Peptidoglycan-bd-like"/>
</dbReference>
<organism evidence="2">
    <name type="scientific">freshwater metagenome</name>
    <dbReference type="NCBI Taxonomy" id="449393"/>
    <lineage>
        <taxon>unclassified sequences</taxon>
        <taxon>metagenomes</taxon>
        <taxon>ecological metagenomes</taxon>
    </lineage>
</organism>
<feature type="domain" description="Peptidoglycan binding-like" evidence="1">
    <location>
        <begin position="11"/>
        <end position="67"/>
    </location>
</feature>
<evidence type="ECO:0000259" key="1">
    <source>
        <dbReference type="Pfam" id="PF01471"/>
    </source>
</evidence>
<feature type="domain" description="Peptidoglycan binding-like" evidence="1">
    <location>
        <begin position="87"/>
        <end position="143"/>
    </location>
</feature>
<proteinExistence type="predicted"/>
<dbReference type="AlphaFoldDB" id="A0A6J6WPJ3"/>
<dbReference type="Pfam" id="PF01471">
    <property type="entry name" value="PG_binding_1"/>
    <property type="match status" value="2"/>
</dbReference>
<dbReference type="InterPro" id="IPR036365">
    <property type="entry name" value="PGBD-like_sf"/>
</dbReference>
<evidence type="ECO:0000313" key="2">
    <source>
        <dbReference type="EMBL" id="CAB4785435.1"/>
    </source>
</evidence>
<sequence>MTSEVLRAGARGEPVRDLQMRLASAGFASKDPSGVYAVETENSVRQFQESRRIRVDGICGPQTWASLVESGRVLGDRLLSQHRPMLRGDDVLLLQRRLNALGFDAGREDGIFGPDTAAGLLDFQRNAGVSADGVVGPSTIESLDRLGEQPGASVAAVREREALRQATREITGQVVFLATAPELSLLGGVIERHLVNMGVSVIADHNGTDDHTLIEEANRSEASIFISISLGDRPGSRVCFFESERYRSEAGYRMACAVSTELSSVLEDLDPTSTSGRMLRVLRETKMAAVVIQPAGENDAARASVLVRRVEAIGLAIADGVQRGIEKPDLDLTIENPVVKIPGNA</sequence>
<name>A0A6J6WPJ3_9ZZZZ</name>
<gene>
    <name evidence="2" type="ORF">UFOPK2925_01096</name>
    <name evidence="3" type="ORF">UFOPK2996_00478</name>
</gene>
<accession>A0A6J6WPJ3</accession>